<accession>A0AB40C168</accession>
<evidence type="ECO:0000313" key="3">
    <source>
        <dbReference type="RefSeq" id="XP_039133507.1"/>
    </source>
</evidence>
<keyword evidence="1" id="KW-1133">Transmembrane helix</keyword>
<evidence type="ECO:0000313" key="2">
    <source>
        <dbReference type="Proteomes" id="UP001515500"/>
    </source>
</evidence>
<dbReference type="PANTHER" id="PTHR34781:SF2">
    <property type="entry name" value="TRANSMEMBRANE PROTEIN"/>
    <property type="match status" value="1"/>
</dbReference>
<dbReference type="PANTHER" id="PTHR34781">
    <property type="entry name" value="TRANSMEMBRANE PROTEIN"/>
    <property type="match status" value="1"/>
</dbReference>
<feature type="transmembrane region" description="Helical" evidence="1">
    <location>
        <begin position="39"/>
        <end position="63"/>
    </location>
</feature>
<organism evidence="2 3">
    <name type="scientific">Dioscorea cayennensis subsp. rotundata</name>
    <name type="common">White Guinea yam</name>
    <name type="synonym">Dioscorea rotundata</name>
    <dbReference type="NCBI Taxonomy" id="55577"/>
    <lineage>
        <taxon>Eukaryota</taxon>
        <taxon>Viridiplantae</taxon>
        <taxon>Streptophyta</taxon>
        <taxon>Embryophyta</taxon>
        <taxon>Tracheophyta</taxon>
        <taxon>Spermatophyta</taxon>
        <taxon>Magnoliopsida</taxon>
        <taxon>Liliopsida</taxon>
        <taxon>Dioscoreales</taxon>
        <taxon>Dioscoreaceae</taxon>
        <taxon>Dioscorea</taxon>
    </lineage>
</organism>
<feature type="transmembrane region" description="Helical" evidence="1">
    <location>
        <begin position="69"/>
        <end position="89"/>
    </location>
</feature>
<sequence>MRHGKEHHYSKGIDELCELLLKFIDFSPAKMPPVTPAGLVSLLLGCSLALMLCGFVTFIIGFILMPGALGMAMVLSLVEIGKAVLYPAISPKKMPNQTLLQITNNLTTILKKLLSNKSNLP</sequence>
<dbReference type="Proteomes" id="UP001515500">
    <property type="component" value="Chromosome 10"/>
</dbReference>
<name>A0AB40C168_DIOCR</name>
<protein>
    <submittedName>
        <fullName evidence="3">Uncharacterized protein LOC120270541</fullName>
    </submittedName>
</protein>
<dbReference type="GeneID" id="120270541"/>
<gene>
    <name evidence="3" type="primary">LOC120270541</name>
</gene>
<dbReference type="RefSeq" id="XP_039133507.1">
    <property type="nucleotide sequence ID" value="XM_039277573.1"/>
</dbReference>
<dbReference type="AlphaFoldDB" id="A0AB40C168"/>
<proteinExistence type="predicted"/>
<keyword evidence="1" id="KW-0812">Transmembrane</keyword>
<keyword evidence="1" id="KW-0472">Membrane</keyword>
<keyword evidence="2" id="KW-1185">Reference proteome</keyword>
<evidence type="ECO:0000256" key="1">
    <source>
        <dbReference type="SAM" id="Phobius"/>
    </source>
</evidence>
<reference evidence="3" key="1">
    <citation type="submission" date="2025-08" db="UniProtKB">
        <authorList>
            <consortium name="RefSeq"/>
        </authorList>
    </citation>
    <scope>IDENTIFICATION</scope>
</reference>